<dbReference type="InterPro" id="IPR002933">
    <property type="entry name" value="Peptidase_M20"/>
</dbReference>
<dbReference type="PANTHER" id="PTHR11014">
    <property type="entry name" value="PEPTIDASE M20 FAMILY MEMBER"/>
    <property type="match status" value="1"/>
</dbReference>
<dbReference type="Proteomes" id="UP000181969">
    <property type="component" value="Unassembled WGS sequence"/>
</dbReference>
<comment type="cofactor">
    <cofactor evidence="6">
        <name>Mn(2+)</name>
        <dbReference type="ChEBI" id="CHEBI:29035"/>
    </cofactor>
    <text evidence="6">The Mn(2+) ion enhances activity.</text>
</comment>
<sequence length="377" mass="42038">MPFTNEELLQIRRELHEIPELGMAEFETQAYLLDKIQQLIQTVKHVKIRTWKTAVLVKITGFDSDKIIGWRADMDGLPVNEETSLEYSSKHQGRMHACGHDIHMAVALGLLKIAIETPSKNDRLFLFQPAEENLSGAKLLYEANVFADWLPDEFYALHVHPELPAGQLATNNHTLFAGTCEVSIKFTGKGGHAAFPQNSNDMVVAVSHFVTQVQTIISRNVGPMENAVVTFGKMRAGMTNNVIAKAAEVHGTIRTLTKEMNELTQKRITQIAEGIAQSFDCQAEIILKQGGYLPVINNKNLADQLMSFLKEKPTVNFSEISPLMTGEDFGYLLDKVPGVMLWLGVQSDYPLHHEKMFPKEAAIMPAVEALSAWLATR</sequence>
<keyword evidence="2 5" id="KW-0378">Hydrolase</keyword>
<feature type="binding site" evidence="6">
    <location>
        <position position="98"/>
    </location>
    <ligand>
        <name>Mn(2+)</name>
        <dbReference type="ChEBI" id="CHEBI:29035"/>
        <label>2</label>
    </ligand>
</feature>
<keyword evidence="4 5" id="KW-0457">Lysine biosynthesis</keyword>
<keyword evidence="6" id="KW-0479">Metal-binding</keyword>
<dbReference type="OrthoDB" id="9776731at2"/>
<dbReference type="RefSeq" id="WP_074751540.1">
    <property type="nucleotide sequence ID" value="NZ_FOTJ01000011.1"/>
</dbReference>
<feature type="binding site" evidence="6">
    <location>
        <position position="352"/>
    </location>
    <ligand>
        <name>Mn(2+)</name>
        <dbReference type="ChEBI" id="CHEBI:29035"/>
        <label>2</label>
    </ligand>
</feature>
<dbReference type="GO" id="GO:0019877">
    <property type="term" value="P:diaminopimelate biosynthetic process"/>
    <property type="evidence" value="ECO:0007669"/>
    <property type="project" value="UniProtKB-UniRule"/>
</dbReference>
<feature type="binding site" evidence="6">
    <location>
        <position position="158"/>
    </location>
    <ligand>
        <name>Mn(2+)</name>
        <dbReference type="ChEBI" id="CHEBI:29035"/>
        <label>2</label>
    </ligand>
</feature>
<feature type="binding site" evidence="6">
    <location>
        <position position="100"/>
    </location>
    <ligand>
        <name>Mn(2+)</name>
        <dbReference type="ChEBI" id="CHEBI:29035"/>
        <label>2</label>
    </ligand>
</feature>
<dbReference type="InterPro" id="IPR036264">
    <property type="entry name" value="Bact_exopeptidase_dim_dom"/>
</dbReference>
<dbReference type="AlphaFoldDB" id="A0A1I4HYU7"/>
<dbReference type="FunFam" id="3.30.70.360:FF:000001">
    <property type="entry name" value="N-acetyldiaminopimelate deacetylase"/>
    <property type="match status" value="1"/>
</dbReference>
<comment type="pathway">
    <text evidence="5">Amino-acid biosynthesis; L-lysine biosynthesis via DAP pathway; LL-2,6-diaminopimelate from (S)-tetrahydrodipicolinate (acetylase route): step 3/3.</text>
</comment>
<evidence type="ECO:0000313" key="9">
    <source>
        <dbReference type="Proteomes" id="UP000181969"/>
    </source>
</evidence>
<evidence type="ECO:0000259" key="7">
    <source>
        <dbReference type="Pfam" id="PF07687"/>
    </source>
</evidence>
<evidence type="ECO:0000256" key="3">
    <source>
        <dbReference type="ARBA" id="ARBA00022915"/>
    </source>
</evidence>
<dbReference type="InterPro" id="IPR017439">
    <property type="entry name" value="Amidohydrolase"/>
</dbReference>
<dbReference type="Gene3D" id="3.30.70.360">
    <property type="match status" value="1"/>
</dbReference>
<dbReference type="SUPFAM" id="SSF53187">
    <property type="entry name" value="Zn-dependent exopeptidases"/>
    <property type="match status" value="1"/>
</dbReference>
<evidence type="ECO:0000256" key="5">
    <source>
        <dbReference type="HAMAP-Rule" id="MF_01692"/>
    </source>
</evidence>
<dbReference type="NCBIfam" id="TIGR01891">
    <property type="entry name" value="amidohydrolases"/>
    <property type="match status" value="1"/>
</dbReference>
<dbReference type="PIRSF" id="PIRSF005962">
    <property type="entry name" value="Pept_M20D_amidohydro"/>
    <property type="match status" value="1"/>
</dbReference>
<evidence type="ECO:0000256" key="6">
    <source>
        <dbReference type="PIRSR" id="PIRSR005962-1"/>
    </source>
</evidence>
<dbReference type="GO" id="GO:0009089">
    <property type="term" value="P:lysine biosynthetic process via diaminopimelate"/>
    <property type="evidence" value="ECO:0007669"/>
    <property type="project" value="UniProtKB-UniRule"/>
</dbReference>
<gene>
    <name evidence="8" type="ORF">SAMN05216438_11167</name>
</gene>
<dbReference type="Pfam" id="PF01546">
    <property type="entry name" value="Peptidase_M20"/>
    <property type="match status" value="1"/>
</dbReference>
<dbReference type="HAMAP" id="MF_01692">
    <property type="entry name" value="DapEL"/>
    <property type="match status" value="1"/>
</dbReference>
<evidence type="ECO:0000313" key="8">
    <source>
        <dbReference type="EMBL" id="SFL47318.1"/>
    </source>
</evidence>
<dbReference type="Gene3D" id="3.40.630.10">
    <property type="entry name" value="Zn peptidases"/>
    <property type="match status" value="1"/>
</dbReference>
<dbReference type="GO" id="GO:0050118">
    <property type="term" value="F:N-acetyldiaminopimelate deacetylase activity"/>
    <property type="evidence" value="ECO:0007669"/>
    <property type="project" value="UniProtKB-UniRule"/>
</dbReference>
<feature type="active site" evidence="5">
    <location>
        <position position="73"/>
    </location>
</feature>
<dbReference type="CDD" id="cd05670">
    <property type="entry name" value="M20_Acy1_YkuR-like"/>
    <property type="match status" value="1"/>
</dbReference>
<evidence type="ECO:0000256" key="1">
    <source>
        <dbReference type="ARBA" id="ARBA00022605"/>
    </source>
</evidence>
<comment type="function">
    <text evidence="5">Catalyzes the conversion of N-acetyl-diaminopimelate to diaminopimelate and acetate.</text>
</comment>
<dbReference type="SUPFAM" id="SSF55031">
    <property type="entry name" value="Bacterial exopeptidase dimerisation domain"/>
    <property type="match status" value="1"/>
</dbReference>
<feature type="active site" description="Proton acceptor" evidence="5">
    <location>
        <position position="132"/>
    </location>
</feature>
<dbReference type="EC" id="3.5.1.47" evidence="5"/>
<keyword evidence="1 5" id="KW-0028">Amino-acid biosynthesis</keyword>
<keyword evidence="6" id="KW-0464">Manganese</keyword>
<feature type="binding site" evidence="6">
    <location>
        <position position="132"/>
    </location>
    <ligand>
        <name>Mn(2+)</name>
        <dbReference type="ChEBI" id="CHEBI:29035"/>
        <label>2</label>
    </ligand>
</feature>
<dbReference type="PANTHER" id="PTHR11014:SF98">
    <property type="entry name" value="N-ACETYLDIAMINOPIMELATE DEACETYLASE"/>
    <property type="match status" value="1"/>
</dbReference>
<dbReference type="UniPathway" id="UPA00034">
    <property type="reaction ID" value="UER00024"/>
</dbReference>
<reference evidence="8 9" key="1">
    <citation type="submission" date="2016-10" db="EMBL/GenBank/DDBJ databases">
        <authorList>
            <person name="de Groot N.N."/>
        </authorList>
    </citation>
    <scope>NUCLEOTIDE SEQUENCE [LARGE SCALE GENOMIC DNA]</scope>
    <source>
        <strain evidence="8 9">M79</strain>
    </source>
</reference>
<accession>A0A1I4HYU7</accession>
<dbReference type="EMBL" id="FOTJ01000011">
    <property type="protein sequence ID" value="SFL47318.1"/>
    <property type="molecule type" value="Genomic_DNA"/>
</dbReference>
<name>A0A1I4HYU7_9LACT</name>
<proteinExistence type="inferred from homology"/>
<comment type="catalytic activity">
    <reaction evidence="5">
        <text>N-acetyl-(2S,6S)-2,6-diaminopimelate + H2O = (2S,6S)-2,6-diaminopimelate + acetate</text>
        <dbReference type="Rhea" id="RHEA:20405"/>
        <dbReference type="ChEBI" id="CHEBI:15377"/>
        <dbReference type="ChEBI" id="CHEBI:30089"/>
        <dbReference type="ChEBI" id="CHEBI:57609"/>
        <dbReference type="ChEBI" id="CHEBI:58767"/>
        <dbReference type="EC" id="3.5.1.47"/>
    </reaction>
</comment>
<dbReference type="InterPro" id="IPR011650">
    <property type="entry name" value="Peptidase_M20_dimer"/>
</dbReference>
<feature type="domain" description="Peptidase M20 dimerisation" evidence="7">
    <location>
        <begin position="178"/>
        <end position="273"/>
    </location>
</feature>
<dbReference type="InterPro" id="IPR023905">
    <property type="entry name" value="AcetylDAP_deacetylase"/>
</dbReference>
<dbReference type="Pfam" id="PF07687">
    <property type="entry name" value="M20_dimer"/>
    <property type="match status" value="1"/>
</dbReference>
<protein>
    <recommendedName>
        <fullName evidence="5">N-acetyldiaminopimelate deacetylase</fullName>
        <ecNumber evidence="5">3.5.1.47</ecNumber>
    </recommendedName>
</protein>
<organism evidence="8 9">
    <name type="scientific">Lactococcus garvieae</name>
    <dbReference type="NCBI Taxonomy" id="1363"/>
    <lineage>
        <taxon>Bacteria</taxon>
        <taxon>Bacillati</taxon>
        <taxon>Bacillota</taxon>
        <taxon>Bacilli</taxon>
        <taxon>Lactobacillales</taxon>
        <taxon>Streptococcaceae</taxon>
        <taxon>Lactococcus</taxon>
    </lineage>
</organism>
<keyword evidence="3 5" id="KW-0220">Diaminopimelate biosynthesis</keyword>
<evidence type="ECO:0000256" key="2">
    <source>
        <dbReference type="ARBA" id="ARBA00022801"/>
    </source>
</evidence>
<comment type="similarity">
    <text evidence="5">Belongs to the peptidase M20A family. N-acetyldiaminopimelate deacetylase subfamily.</text>
</comment>
<evidence type="ECO:0000256" key="4">
    <source>
        <dbReference type="ARBA" id="ARBA00023154"/>
    </source>
</evidence>
<dbReference type="GO" id="GO:0046872">
    <property type="term" value="F:metal ion binding"/>
    <property type="evidence" value="ECO:0007669"/>
    <property type="project" value="UniProtKB-KW"/>
</dbReference>